<feature type="domain" description="GAF" evidence="1">
    <location>
        <begin position="20"/>
        <end position="169"/>
    </location>
</feature>
<dbReference type="InterPro" id="IPR029016">
    <property type="entry name" value="GAF-like_dom_sf"/>
</dbReference>
<sequence>MPLQNYSLPDTRTDPTVSLTERQLLHSVVEIARNVFGAAASSIFLIDDDSGELVFEAVAGEGDAHLPGTRFPAGTGIAGWVATSGQPMYVDDLSGSTRFARDAAASTGYVPDSLMAAPLIRGEDCLGVLEVLDASQTSRSELTDLDLLGLLAVQAAISLEIFIRARRRPAVPRQAGPRPAADDPYLLVDRIGEGLSTADPAAVTLATTLLKAAADVVTGGRPNA</sequence>
<evidence type="ECO:0000313" key="2">
    <source>
        <dbReference type="EMBL" id="GAA0328065.1"/>
    </source>
</evidence>
<dbReference type="Pfam" id="PF01590">
    <property type="entry name" value="GAF"/>
    <property type="match status" value="1"/>
</dbReference>
<accession>A0ABN0W7N6</accession>
<proteinExistence type="predicted"/>
<dbReference type="Gene3D" id="3.30.450.40">
    <property type="match status" value="1"/>
</dbReference>
<evidence type="ECO:0000259" key="1">
    <source>
        <dbReference type="SMART" id="SM00065"/>
    </source>
</evidence>
<protein>
    <recommendedName>
        <fullName evidence="1">GAF domain-containing protein</fullName>
    </recommendedName>
</protein>
<dbReference type="InterPro" id="IPR003018">
    <property type="entry name" value="GAF"/>
</dbReference>
<reference evidence="2 3" key="1">
    <citation type="journal article" date="2019" name="Int. J. Syst. Evol. Microbiol.">
        <title>The Global Catalogue of Microorganisms (GCM) 10K type strain sequencing project: providing services to taxonomists for standard genome sequencing and annotation.</title>
        <authorList>
            <consortium name="The Broad Institute Genomics Platform"/>
            <consortium name="The Broad Institute Genome Sequencing Center for Infectious Disease"/>
            <person name="Wu L."/>
            <person name="Ma J."/>
        </authorList>
    </citation>
    <scope>NUCLEOTIDE SEQUENCE [LARGE SCALE GENOMIC DNA]</scope>
    <source>
        <strain evidence="2 3">JCM 3146</strain>
    </source>
</reference>
<keyword evidence="3" id="KW-1185">Reference proteome</keyword>
<dbReference type="RefSeq" id="WP_252809455.1">
    <property type="nucleotide sequence ID" value="NZ_BAAABM010000010.1"/>
</dbReference>
<name>A0ABN0W7N6_9ACTN</name>
<comment type="caution">
    <text evidence="2">The sequence shown here is derived from an EMBL/GenBank/DDBJ whole genome shotgun (WGS) entry which is preliminary data.</text>
</comment>
<dbReference type="EMBL" id="BAAABM010000010">
    <property type="protein sequence ID" value="GAA0328065.1"/>
    <property type="molecule type" value="Genomic_DNA"/>
</dbReference>
<organism evidence="2 3">
    <name type="scientific">Actinoallomurus spadix</name>
    <dbReference type="NCBI Taxonomy" id="79912"/>
    <lineage>
        <taxon>Bacteria</taxon>
        <taxon>Bacillati</taxon>
        <taxon>Actinomycetota</taxon>
        <taxon>Actinomycetes</taxon>
        <taxon>Streptosporangiales</taxon>
        <taxon>Thermomonosporaceae</taxon>
        <taxon>Actinoallomurus</taxon>
    </lineage>
</organism>
<gene>
    <name evidence="2" type="ORF">GCM10010151_17520</name>
</gene>
<dbReference type="Proteomes" id="UP001501822">
    <property type="component" value="Unassembled WGS sequence"/>
</dbReference>
<evidence type="ECO:0000313" key="3">
    <source>
        <dbReference type="Proteomes" id="UP001501822"/>
    </source>
</evidence>
<dbReference type="SUPFAM" id="SSF55781">
    <property type="entry name" value="GAF domain-like"/>
    <property type="match status" value="1"/>
</dbReference>
<dbReference type="SMART" id="SM00065">
    <property type="entry name" value="GAF"/>
    <property type="match status" value="1"/>
</dbReference>